<organism evidence="18 19">
    <name type="scientific">Cryptosporidium andersoni</name>
    <dbReference type="NCBI Taxonomy" id="117008"/>
    <lineage>
        <taxon>Eukaryota</taxon>
        <taxon>Sar</taxon>
        <taxon>Alveolata</taxon>
        <taxon>Apicomplexa</taxon>
        <taxon>Conoidasida</taxon>
        <taxon>Coccidia</taxon>
        <taxon>Eucoccidiorida</taxon>
        <taxon>Eimeriorina</taxon>
        <taxon>Cryptosporidiidae</taxon>
        <taxon>Cryptosporidium</taxon>
    </lineage>
</organism>
<sequence>MKGRAKSNAKSSEVNKNIKGRQSTFSKKKRNLDKIFDVKLQKVGIESREIGYLYNVQSSAEYISEENNILGDLVDTNNNEELIESFVEHACLYLYFVNKCGETFKSPFFYRPYFFLETDLNTKKHWFINNLENKYRDEGLEADIVEKDDLNLSNHLIGEKKELIKVSFNNVKNLVAVRNEILLFIKENKKKKSDNNPLSTVAKLDDFSLNIIEIYEYDILYSVRVLIDNNISIGMWYEVIRWTNELLELKLLGKDTSQPDLRCLAWDIETTKEPLKFPNVEIDEIMMISCVFEGQGYLLVNRNIVSRDINDFEYSPKPEFTAPFSCINCENEEALIRYYVKLVQKLRPHVISSYNGDNFDFPFLFERGLKYGLDLTEQWGIIRQVEQSGGSAIVGNSKTNFLGTNMLHLDCFRWVERDSYLPCGSRSLKSVTKDKLRYNPVELDPELMVPYARENPEVLAEYSVSDAVATYYLYKTYVHRFIFALATIIPLPGEELLRRGTGTLCEHLLMREAFKKNILFPNKKINESMEFHENRPILNSTYVGGTVEALCSGIFRSDIPELFCLDTTTLDILIKDLDSTLKFGIENTNKKVEDCTNYQDVKDEILQILTSFRENNKLSVNPLIYHLDIAAMYPNIILTNRLQPTAIVSDDQCRRCTFYSEANKCQRIMNWRWKGDVFPLSKGEMDRIIKYLKIESFDVNSYKIKYDDDDQNSDSDHSNYEEKSENLDMTTSGNMSSNKVSNKSNGQRSWDSLTTRQQSEILIQRLKKYCSKVYRRQTISIEETRSSIVCQRENSFYVDTVRCFRDRRYIYKDKKKDAEEKLRQAELKEDIIAIKNAQNEELLYESLQLAHKCILNSFYGYVMRRGSRWFSMEMAAIVTWLGGNVIREARVLVESIGKVLELDTDGIWAILPGGFPDEITFKFKDESKKKIHYVCTILNHQVHKNWTNDQYLDFDPISKKYIAKVENSIYFEVDGPYKCFFIPASDKQDKLLKKRYAVYGFDNKLKELKGFELKRRGELQLIKILQEEIFPAFLHGSSKEEAYESVAKTTLRWLNLIETRGSGILDDEQLFYLISETKNMSKSVEQMGSAKSMAITTARRLFQFLQNPSYLVDKNVACKFIVSEYPKGEDKSQRAIPLSIFSAPLETRSYWLSKWLRLTKVPIQNKEDNNKLHDHKSKEQLKSDISNKSEEITMIENKKLKESNWDVRNILDWSYYKKRLISTILKIVIIPAIYQGVNNPLPNLPLPTWIKNQTELSEPNQQKISQYFSIKKVNSESINQETNLSKPQYQIPTQEKNIDEVCVSDLEHSKIEKRISNLDVLELGKEFGKEVNSKNVIQELEKASHTNKVLHTATLSKSERSKLLQTNFKGWLSYQTKRWLLKYESLKQTQVKINKKLESKMIDTSTLQFRNKSIQINNKEVMSSYTFLTRGNLQILDIYPFNTSDSNKYHGHYNILLYSESCRKMYVAPFEFSRKFLVASSVPIKLAEDTKDKQFICKNITSEKELPRGVAYNYLMEVGMSENLFIESKSSLICDSNTIGIYEANIPLEFTILESLGNIIESNTPNIANCVKENGMIRDHIWRTDFNSSSRYCKNISWISLSIVNLDDRLCILLSDWKTKDCFVFMAGGQQIENSKLLGELSKAIKSLDINLNPKEAYCFNNAKIAFNNLNICLNKIANTRSDPCILLIHSTLSKNEVLKYKENSDYNNWLNYNGREIQCVDKMTEKGTFDIISVPFLTVWLDTHDDSESKISRFDWHQQSILICLKKTNEYVSKTSLIIELSKVLNVPVLYILYYRMDLAFFIFDIIYSRYLHSKNLVSWASNDIYPDLGHPKLVSATKNDWDLFRIGSDISSNINSENDFIEVVNPGIYRNYGAQLDFQQWILIEAVRNCIILAEMFDCIEFSNIKDEYLLRSTSNKKRRSESTSNNSHLTTLEYFGKKEKSRNLSNNLLIQPLHHHSSLSTPKAFLCLKETLQYLRSIVEKSISSQTSEESVINTNNILSEFIINVQEQFYRWLCSPQSLMFDPALVRMTKSYSSKFFKVLQNELSNIDIKIVYGNIRRIVLTTNLNRIEDESRQYFKQMMELLNNKPLFSGLSLVPIVEYKALLQIDKSNYFRRTLDPENPYDIHLSILNYLPINTRQFILDEISDFLMLPIRKTREIYQLNPQWNDSQRREFLLNKILDLYGSYSEKIQYINEILLNPALIISKYGIREFFDPLENIDYENYESNKVVKKNNLPFMIHPGCKNSLLNYSNMNINNNESSGDFIKESSINKNIFSFPTFIGRKDLNSLANLRLDFELAYLFLNIFGLDQCFAPDGCHRKDYEHTRYIFCQTVGISEFHSRIQDVWQVPFNSFIIKDLICPNCLGIDDLDLIGSLTLDEELGVRDLDLDGSRRKFIGSLYWKCIYCNIPIDTHIIEERLIIEFYERLAAIQSQDVVCKQCKAVKVGKLSNSICSYCMGEFTTRLFNLEEFKDFFSIIRSIAAYFEKRNEEKRSTIDEFEAIIQISKLYADYIL</sequence>
<keyword evidence="15" id="KW-0539">Nucleus</keyword>
<feature type="compositionally biased region" description="Polar residues" evidence="16">
    <location>
        <begin position="8"/>
        <end position="25"/>
    </location>
</feature>
<dbReference type="GO" id="GO:0000278">
    <property type="term" value="P:mitotic cell cycle"/>
    <property type="evidence" value="ECO:0007669"/>
    <property type="project" value="TreeGrafter"/>
</dbReference>
<keyword evidence="9" id="KW-0863">Zinc-finger</keyword>
<keyword evidence="7" id="KW-0235">DNA replication</keyword>
<feature type="region of interest" description="Disordered" evidence="16">
    <location>
        <begin position="708"/>
        <end position="752"/>
    </location>
</feature>
<dbReference type="Proteomes" id="UP000186804">
    <property type="component" value="Unassembled WGS sequence"/>
</dbReference>
<evidence type="ECO:0000256" key="1">
    <source>
        <dbReference type="ARBA" id="ARBA00004123"/>
    </source>
</evidence>
<dbReference type="SUPFAM" id="SSF56672">
    <property type="entry name" value="DNA/RNA polymerases"/>
    <property type="match status" value="1"/>
</dbReference>
<dbReference type="EC" id="2.7.7.7" evidence="3"/>
<dbReference type="InterPro" id="IPR023211">
    <property type="entry name" value="DNA_pol_palm_dom_sf"/>
</dbReference>
<dbReference type="InterPro" id="IPR006172">
    <property type="entry name" value="DNA-dir_DNA_pol_B"/>
</dbReference>
<evidence type="ECO:0000256" key="12">
    <source>
        <dbReference type="ARBA" id="ARBA00023004"/>
    </source>
</evidence>
<dbReference type="SUPFAM" id="SSF53098">
    <property type="entry name" value="Ribonuclease H-like"/>
    <property type="match status" value="1"/>
</dbReference>
<dbReference type="GO" id="GO:0003887">
    <property type="term" value="F:DNA-directed DNA polymerase activity"/>
    <property type="evidence" value="ECO:0007669"/>
    <property type="project" value="UniProtKB-KW"/>
</dbReference>
<dbReference type="Gene3D" id="1.10.132.60">
    <property type="entry name" value="DNA polymerase family B, C-terminal domain"/>
    <property type="match status" value="1"/>
</dbReference>
<evidence type="ECO:0000256" key="3">
    <source>
        <dbReference type="ARBA" id="ARBA00012417"/>
    </source>
</evidence>
<dbReference type="InterPro" id="IPR042087">
    <property type="entry name" value="DNA_pol_B_thumb"/>
</dbReference>
<comment type="similarity">
    <text evidence="2">Belongs to the DNA polymerase type-B family.</text>
</comment>
<feature type="compositionally biased region" description="Basic and acidic residues" evidence="16">
    <location>
        <begin position="714"/>
        <end position="726"/>
    </location>
</feature>
<protein>
    <recommendedName>
        <fullName evidence="3">DNA-directed DNA polymerase</fullName>
        <ecNumber evidence="3">2.7.7.7</ecNumber>
    </recommendedName>
</protein>
<comment type="subcellular location">
    <subcellularLocation>
        <location evidence="1">Nucleus</location>
    </subcellularLocation>
</comment>
<dbReference type="GO" id="GO:0003677">
    <property type="term" value="F:DNA binding"/>
    <property type="evidence" value="ECO:0007669"/>
    <property type="project" value="UniProtKB-KW"/>
</dbReference>
<dbReference type="Pfam" id="PF03104">
    <property type="entry name" value="DNA_pol_B_exo1"/>
    <property type="match status" value="1"/>
</dbReference>
<gene>
    <name evidence="18" type="ORF">cand_021950</name>
</gene>
<evidence type="ECO:0000256" key="4">
    <source>
        <dbReference type="ARBA" id="ARBA00022485"/>
    </source>
</evidence>
<evidence type="ECO:0000313" key="18">
    <source>
        <dbReference type="EMBL" id="OII77068.1"/>
    </source>
</evidence>
<dbReference type="GO" id="GO:0008622">
    <property type="term" value="C:epsilon DNA polymerase complex"/>
    <property type="evidence" value="ECO:0007669"/>
    <property type="project" value="InterPro"/>
</dbReference>
<dbReference type="GO" id="GO:0006297">
    <property type="term" value="P:nucleotide-excision repair, DNA gap filling"/>
    <property type="evidence" value="ECO:0007669"/>
    <property type="project" value="TreeGrafter"/>
</dbReference>
<dbReference type="InterPro" id="IPR012337">
    <property type="entry name" value="RNaseH-like_sf"/>
</dbReference>
<dbReference type="InterPro" id="IPR013697">
    <property type="entry name" value="DNA_pol_e_suA_C"/>
</dbReference>
<dbReference type="InterPro" id="IPR043502">
    <property type="entry name" value="DNA/RNA_pol_sf"/>
</dbReference>
<evidence type="ECO:0000313" key="19">
    <source>
        <dbReference type="Proteomes" id="UP000186804"/>
    </source>
</evidence>
<dbReference type="FunFam" id="3.30.420.10:FF:000010">
    <property type="entry name" value="DNA polymerase epsilon catalytic subunit"/>
    <property type="match status" value="1"/>
</dbReference>
<dbReference type="GO" id="GO:0008310">
    <property type="term" value="F:single-stranded DNA 3'-5' DNA exonuclease activity"/>
    <property type="evidence" value="ECO:0007669"/>
    <property type="project" value="TreeGrafter"/>
</dbReference>
<dbReference type="Pfam" id="PF22634">
    <property type="entry name" value="POL2_thumb"/>
    <property type="match status" value="2"/>
</dbReference>
<evidence type="ECO:0000256" key="14">
    <source>
        <dbReference type="ARBA" id="ARBA00023125"/>
    </source>
</evidence>
<evidence type="ECO:0000256" key="5">
    <source>
        <dbReference type="ARBA" id="ARBA00022679"/>
    </source>
</evidence>
<keyword evidence="14" id="KW-0238">DNA-binding</keyword>
<dbReference type="GO" id="GO:0008270">
    <property type="term" value="F:zinc ion binding"/>
    <property type="evidence" value="ECO:0007669"/>
    <property type="project" value="UniProtKB-KW"/>
</dbReference>
<evidence type="ECO:0000256" key="15">
    <source>
        <dbReference type="ARBA" id="ARBA00023242"/>
    </source>
</evidence>
<feature type="compositionally biased region" description="Low complexity" evidence="16">
    <location>
        <begin position="732"/>
        <end position="746"/>
    </location>
</feature>
<keyword evidence="4" id="KW-0004">4Fe-4S</keyword>
<keyword evidence="12" id="KW-0408">Iron</keyword>
<dbReference type="GO" id="GO:0000166">
    <property type="term" value="F:nucleotide binding"/>
    <property type="evidence" value="ECO:0007669"/>
    <property type="project" value="InterPro"/>
</dbReference>
<dbReference type="Pfam" id="PF08490">
    <property type="entry name" value="DUF1744"/>
    <property type="match status" value="1"/>
</dbReference>
<dbReference type="InterPro" id="IPR054475">
    <property type="entry name" value="Znf-DPOE"/>
</dbReference>
<evidence type="ECO:0000256" key="16">
    <source>
        <dbReference type="SAM" id="MobiDB-lite"/>
    </source>
</evidence>
<evidence type="ECO:0000256" key="6">
    <source>
        <dbReference type="ARBA" id="ARBA00022695"/>
    </source>
</evidence>
<dbReference type="Gene3D" id="3.30.420.10">
    <property type="entry name" value="Ribonuclease H-like superfamily/Ribonuclease H"/>
    <property type="match status" value="1"/>
</dbReference>
<dbReference type="SMART" id="SM00486">
    <property type="entry name" value="POLBc"/>
    <property type="match status" value="1"/>
</dbReference>
<evidence type="ECO:0000256" key="9">
    <source>
        <dbReference type="ARBA" id="ARBA00022771"/>
    </source>
</evidence>
<keyword evidence="11" id="KW-0239">DNA-directed DNA polymerase</keyword>
<accession>A0A1J4MVN6</accession>
<evidence type="ECO:0000256" key="2">
    <source>
        <dbReference type="ARBA" id="ARBA00005755"/>
    </source>
</evidence>
<name>A0A1J4MVN6_9CRYT</name>
<dbReference type="RefSeq" id="XP_067068914.1">
    <property type="nucleotide sequence ID" value="XM_067212425.1"/>
</dbReference>
<dbReference type="InterPro" id="IPR029703">
    <property type="entry name" value="POL2"/>
</dbReference>
<evidence type="ECO:0000256" key="7">
    <source>
        <dbReference type="ARBA" id="ARBA00022705"/>
    </source>
</evidence>
<dbReference type="GO" id="GO:0051539">
    <property type="term" value="F:4 iron, 4 sulfur cluster binding"/>
    <property type="evidence" value="ECO:0007669"/>
    <property type="project" value="UniProtKB-KW"/>
</dbReference>
<keyword evidence="19" id="KW-1185">Reference proteome</keyword>
<evidence type="ECO:0000256" key="13">
    <source>
        <dbReference type="ARBA" id="ARBA00023014"/>
    </source>
</evidence>
<proteinExistence type="inferred from homology"/>
<keyword evidence="10" id="KW-0862">Zinc</keyword>
<dbReference type="PANTHER" id="PTHR10670:SF0">
    <property type="entry name" value="DNA POLYMERASE EPSILON CATALYTIC SUBUNIT A"/>
    <property type="match status" value="1"/>
</dbReference>
<dbReference type="InterPro" id="IPR036397">
    <property type="entry name" value="RNaseH_sf"/>
</dbReference>
<dbReference type="Pfam" id="PF22912">
    <property type="entry name" value="zf-DPOE"/>
    <property type="match status" value="1"/>
</dbReference>
<dbReference type="Gene3D" id="3.30.342.10">
    <property type="entry name" value="DNA Polymerase, chain B, domain 1"/>
    <property type="match status" value="1"/>
</dbReference>
<evidence type="ECO:0000256" key="8">
    <source>
        <dbReference type="ARBA" id="ARBA00022723"/>
    </source>
</evidence>
<evidence type="ECO:0000256" key="10">
    <source>
        <dbReference type="ARBA" id="ARBA00022833"/>
    </source>
</evidence>
<reference evidence="18 19" key="1">
    <citation type="submission" date="2016-10" db="EMBL/GenBank/DDBJ databases">
        <title>Reductive evolution of mitochondrial metabolism and differential evolution of invasion-related proteins in Cryptosporidium.</title>
        <authorList>
            <person name="Liu S."/>
            <person name="Roellig D.M."/>
            <person name="Guo Y."/>
            <person name="Li N."/>
            <person name="Frace M.A."/>
            <person name="Tang K."/>
            <person name="Zhang L."/>
            <person name="Feng Y."/>
            <person name="Xiao L."/>
        </authorList>
    </citation>
    <scope>NUCLEOTIDE SEQUENCE [LARGE SCALE GENOMIC DNA]</scope>
    <source>
        <strain evidence="18">30847</strain>
    </source>
</reference>
<feature type="region of interest" description="Disordered" evidence="16">
    <location>
        <begin position="1"/>
        <end position="26"/>
    </location>
</feature>
<evidence type="ECO:0000256" key="11">
    <source>
        <dbReference type="ARBA" id="ARBA00022932"/>
    </source>
</evidence>
<dbReference type="Pfam" id="PF23250">
    <property type="entry name" value="zf_DPOE_2"/>
    <property type="match status" value="1"/>
</dbReference>
<dbReference type="OrthoDB" id="10060449at2759"/>
<dbReference type="GeneID" id="92366379"/>
<dbReference type="InterPro" id="IPR006133">
    <property type="entry name" value="DNA-dir_DNA_pol_B_exonuc"/>
</dbReference>
<feature type="domain" description="DNA polymerase epsilon catalytic subunit A C-terminal" evidence="17">
    <location>
        <begin position="1644"/>
        <end position="2118"/>
    </location>
</feature>
<dbReference type="InterPro" id="IPR055191">
    <property type="entry name" value="POL2_thumb"/>
</dbReference>
<keyword evidence="5" id="KW-0808">Transferase</keyword>
<evidence type="ECO:0000259" key="17">
    <source>
        <dbReference type="SMART" id="SM01159"/>
    </source>
</evidence>
<dbReference type="EMBL" id="LRBS01000046">
    <property type="protein sequence ID" value="OII77068.1"/>
    <property type="molecule type" value="Genomic_DNA"/>
</dbReference>
<keyword evidence="13" id="KW-0411">Iron-sulfur</keyword>
<keyword evidence="6" id="KW-0548">Nucleotidyltransferase</keyword>
<dbReference type="SMART" id="SM01159">
    <property type="entry name" value="DUF1744"/>
    <property type="match status" value="1"/>
</dbReference>
<dbReference type="Gene3D" id="1.10.287.690">
    <property type="entry name" value="Helix hairpin bin"/>
    <property type="match status" value="1"/>
</dbReference>
<comment type="caution">
    <text evidence="18">The sequence shown here is derived from an EMBL/GenBank/DDBJ whole genome shotgun (WGS) entry which is preliminary data.</text>
</comment>
<dbReference type="VEuPathDB" id="CryptoDB:cand_021950"/>
<dbReference type="Gene3D" id="3.90.1600.10">
    <property type="entry name" value="Palm domain of DNA polymerase"/>
    <property type="match status" value="1"/>
</dbReference>
<dbReference type="PANTHER" id="PTHR10670">
    <property type="entry name" value="DNA POLYMERASE EPSILON CATALYTIC SUBUNIT A"/>
    <property type="match status" value="1"/>
</dbReference>
<dbReference type="GO" id="GO:0045004">
    <property type="term" value="P:DNA replication proofreading"/>
    <property type="evidence" value="ECO:0007669"/>
    <property type="project" value="TreeGrafter"/>
</dbReference>
<dbReference type="GO" id="GO:0006272">
    <property type="term" value="P:leading strand elongation"/>
    <property type="evidence" value="ECO:0007669"/>
    <property type="project" value="TreeGrafter"/>
</dbReference>
<keyword evidence="8" id="KW-0479">Metal-binding</keyword>
<dbReference type="GO" id="GO:0006287">
    <property type="term" value="P:base-excision repair, gap-filling"/>
    <property type="evidence" value="ECO:0007669"/>
    <property type="project" value="TreeGrafter"/>
</dbReference>